<dbReference type="PROSITE" id="PS50234">
    <property type="entry name" value="VWFA"/>
    <property type="match status" value="1"/>
</dbReference>
<dbReference type="Pfam" id="PF00059">
    <property type="entry name" value="Lectin_C"/>
    <property type="match status" value="1"/>
</dbReference>
<dbReference type="InterPro" id="IPR036465">
    <property type="entry name" value="vWFA_dom_sf"/>
</dbReference>
<dbReference type="CDD" id="cd00198">
    <property type="entry name" value="vWFA"/>
    <property type="match status" value="1"/>
</dbReference>
<evidence type="ECO:0000259" key="3">
    <source>
        <dbReference type="PROSITE" id="PS50234"/>
    </source>
</evidence>
<evidence type="ECO:0000313" key="5">
    <source>
        <dbReference type="Proteomes" id="UP001328107"/>
    </source>
</evidence>
<feature type="chain" id="PRO_5043012844" description="C-type lectin" evidence="1">
    <location>
        <begin position="17"/>
        <end position="385"/>
    </location>
</feature>
<feature type="domain" description="C-type lectin" evidence="2">
    <location>
        <begin position="261"/>
        <end position="360"/>
    </location>
</feature>
<dbReference type="Gene3D" id="3.10.100.10">
    <property type="entry name" value="Mannose-Binding Protein A, subunit A"/>
    <property type="match status" value="1"/>
</dbReference>
<dbReference type="Pfam" id="PF00092">
    <property type="entry name" value="VWA"/>
    <property type="match status" value="1"/>
</dbReference>
<dbReference type="PROSITE" id="PS50041">
    <property type="entry name" value="C_TYPE_LECTIN_2"/>
    <property type="match status" value="1"/>
</dbReference>
<dbReference type="PANTHER" id="PTHR31024:SF3">
    <property type="entry name" value="C-TYPE LECTIN-RELATED"/>
    <property type="match status" value="1"/>
</dbReference>
<comment type="caution">
    <text evidence="4">The sequence shown here is derived from an EMBL/GenBank/DDBJ whole genome shotgun (WGS) entry which is preliminary data.</text>
</comment>
<dbReference type="CDD" id="cd00037">
    <property type="entry name" value="CLECT"/>
    <property type="match status" value="1"/>
</dbReference>
<dbReference type="SMART" id="SM00034">
    <property type="entry name" value="CLECT"/>
    <property type="match status" value="1"/>
</dbReference>
<evidence type="ECO:0000313" key="4">
    <source>
        <dbReference type="EMBL" id="GMR62826.1"/>
    </source>
</evidence>
<evidence type="ECO:0000256" key="1">
    <source>
        <dbReference type="SAM" id="SignalP"/>
    </source>
</evidence>
<feature type="domain" description="VWFA" evidence="3">
    <location>
        <begin position="58"/>
        <end position="232"/>
    </location>
</feature>
<dbReference type="Proteomes" id="UP001328107">
    <property type="component" value="Unassembled WGS sequence"/>
</dbReference>
<protein>
    <recommendedName>
        <fullName evidence="6">C-type lectin</fullName>
    </recommendedName>
</protein>
<gene>
    <name evidence="4" type="ORF">PMAYCL1PPCAC_33021</name>
</gene>
<evidence type="ECO:0008006" key="6">
    <source>
        <dbReference type="Google" id="ProtNLM"/>
    </source>
</evidence>
<dbReference type="InterPro" id="IPR016187">
    <property type="entry name" value="CTDL_fold"/>
</dbReference>
<dbReference type="SUPFAM" id="SSF53300">
    <property type="entry name" value="vWA-like"/>
    <property type="match status" value="1"/>
</dbReference>
<feature type="signal peptide" evidence="1">
    <location>
        <begin position="1"/>
        <end position="16"/>
    </location>
</feature>
<accession>A0AAN5DFZ1</accession>
<sequence>MRVALVLAAVAAVIAAQTDGDYYTGTGSPSWDDGNDASTSTPASENYCACTPKKIYLEIVFIVDASADMTSKTVGDATATIQSTLLGLTFGTEFYQSNVAVLAYGDKVQTVKDFGTFRNDNDIFAFSLPYLGGKATKMTDAILQASSMISVVEREFTRGVIVLMSKSFNQLDATNIREASDAFQYDGGVFITIDYSKGQGIKGLQDIATKGYYINDASSRPDSLNADMLYAFCDANCFCPDGLYPYGMANPNTGREVPMGCYHVAEVASVYNAAEQNCLGQKGFVSTIHDNDKQIFLMGLFPPKSRYWIGFKNNGNGYEWADGVQGGSISWAPGNPVAGQDCVYSQQTQGFSSSWFSAPCTDPLKNSMSYACQLRPCDTEYDCFV</sequence>
<keyword evidence="1" id="KW-0732">Signal</keyword>
<dbReference type="InterPro" id="IPR002035">
    <property type="entry name" value="VWF_A"/>
</dbReference>
<dbReference type="EMBL" id="BTRK01000006">
    <property type="protein sequence ID" value="GMR62826.1"/>
    <property type="molecule type" value="Genomic_DNA"/>
</dbReference>
<proteinExistence type="predicted"/>
<dbReference type="Gene3D" id="3.40.50.410">
    <property type="entry name" value="von Willebrand factor, type A domain"/>
    <property type="match status" value="1"/>
</dbReference>
<dbReference type="SUPFAM" id="SSF56436">
    <property type="entry name" value="C-type lectin-like"/>
    <property type="match status" value="1"/>
</dbReference>
<feature type="non-terminal residue" evidence="4">
    <location>
        <position position="385"/>
    </location>
</feature>
<dbReference type="InterPro" id="IPR016186">
    <property type="entry name" value="C-type_lectin-like/link_sf"/>
</dbReference>
<dbReference type="PANTHER" id="PTHR31024">
    <property type="entry name" value="C-TYPE LECTIN"/>
    <property type="match status" value="1"/>
</dbReference>
<name>A0AAN5DFZ1_9BILA</name>
<dbReference type="AlphaFoldDB" id="A0AAN5DFZ1"/>
<keyword evidence="5" id="KW-1185">Reference proteome</keyword>
<reference evidence="5" key="1">
    <citation type="submission" date="2022-10" db="EMBL/GenBank/DDBJ databases">
        <title>Genome assembly of Pristionchus species.</title>
        <authorList>
            <person name="Yoshida K."/>
            <person name="Sommer R.J."/>
        </authorList>
    </citation>
    <scope>NUCLEOTIDE SEQUENCE [LARGE SCALE GENOMIC DNA]</scope>
    <source>
        <strain evidence="5">RS5460</strain>
    </source>
</reference>
<organism evidence="4 5">
    <name type="scientific">Pristionchus mayeri</name>
    <dbReference type="NCBI Taxonomy" id="1317129"/>
    <lineage>
        <taxon>Eukaryota</taxon>
        <taxon>Metazoa</taxon>
        <taxon>Ecdysozoa</taxon>
        <taxon>Nematoda</taxon>
        <taxon>Chromadorea</taxon>
        <taxon>Rhabditida</taxon>
        <taxon>Rhabditina</taxon>
        <taxon>Diplogasteromorpha</taxon>
        <taxon>Diplogasteroidea</taxon>
        <taxon>Neodiplogasteridae</taxon>
        <taxon>Pristionchus</taxon>
    </lineage>
</organism>
<dbReference type="InterPro" id="IPR001304">
    <property type="entry name" value="C-type_lectin-like"/>
</dbReference>
<evidence type="ECO:0000259" key="2">
    <source>
        <dbReference type="PROSITE" id="PS50041"/>
    </source>
</evidence>